<dbReference type="InterPro" id="IPR053781">
    <property type="entry name" value="F-box_AtFBL13-like"/>
</dbReference>
<accession>A0ABC9CX28</accession>
<reference evidence="4" key="1">
    <citation type="submission" date="2024-06" db="EMBL/GenBank/DDBJ databases">
        <authorList>
            <person name="Ryan C."/>
        </authorList>
    </citation>
    <scope>NUCLEOTIDE SEQUENCE [LARGE SCALE GENOMIC DNA]</scope>
</reference>
<dbReference type="InterPro" id="IPR055357">
    <property type="entry name" value="LRR_At1g61320_AtMIF1"/>
</dbReference>
<feature type="domain" description="F-box" evidence="1">
    <location>
        <begin position="27"/>
        <end position="66"/>
    </location>
</feature>
<dbReference type="PANTHER" id="PTHR34223:SF65">
    <property type="entry name" value="OS04G0440300 PROTEIN"/>
    <property type="match status" value="1"/>
</dbReference>
<dbReference type="Proteomes" id="UP001497457">
    <property type="component" value="Chromosome 30rd"/>
</dbReference>
<dbReference type="Pfam" id="PF00646">
    <property type="entry name" value="F-box"/>
    <property type="match status" value="1"/>
</dbReference>
<evidence type="ECO:0008006" key="5">
    <source>
        <dbReference type="Google" id="ProtNLM"/>
    </source>
</evidence>
<dbReference type="InterPro" id="IPR036047">
    <property type="entry name" value="F-box-like_dom_sf"/>
</dbReference>
<protein>
    <recommendedName>
        <fullName evidence="5">F-box domain-containing protein</fullName>
    </recommendedName>
</protein>
<dbReference type="Gene3D" id="3.80.10.10">
    <property type="entry name" value="Ribonuclease Inhibitor"/>
    <property type="match status" value="2"/>
</dbReference>
<dbReference type="SUPFAM" id="SSF52047">
    <property type="entry name" value="RNI-like"/>
    <property type="match status" value="1"/>
</dbReference>
<name>A0ABC9CX28_9POAL</name>
<dbReference type="SUPFAM" id="SSF81383">
    <property type="entry name" value="F-box domain"/>
    <property type="match status" value="1"/>
</dbReference>
<dbReference type="Pfam" id="PF23622">
    <property type="entry name" value="LRR_At1g61320_AtMIF1"/>
    <property type="match status" value="1"/>
</dbReference>
<sequence>MSMELEAKGKRASASTSCSILAGDDRLSSLPDPLIHHIMSFMKVRQVVQTCVLSTRWEHLWRSVPCLNIDREEFKTKDRDSEEWEKFADFTDHLLIPNNISIALLDTFQLHIGTDLYCRDGQAARWIRHGIKYSTRQGLLSSSWRIKTLHLSNVYLDSRFMDHVRSGCQYLEDLELKGCRCVFHEITSHSLKNLILKDCGCYRLSAITSHTLQRLVIDRCKRTSDDGLLASIHLLGNGPFRSKLGDDQFKLLDSVSNVTSLYLSDFKAMVPCEEFPEFNNLGTLLLDQCDLSDNFQTLAYFLQSAPNLEKLTLRRCKFSKDPMKNEREGQVEQGCPNQLEVRCKNLKHTEIIYKDHDVQKLVELLLSISGSLPKNNIKLTKVDSPHR</sequence>
<feature type="domain" description="At1g61320/AtMIF1 LRR" evidence="2">
    <location>
        <begin position="142"/>
        <end position="368"/>
    </location>
</feature>
<dbReference type="InterPro" id="IPR032675">
    <property type="entry name" value="LRR_dom_sf"/>
</dbReference>
<reference evidence="3 4" key="2">
    <citation type="submission" date="2024-10" db="EMBL/GenBank/DDBJ databases">
        <authorList>
            <person name="Ryan C."/>
        </authorList>
    </citation>
    <scope>NUCLEOTIDE SEQUENCE [LARGE SCALE GENOMIC DNA]</scope>
</reference>
<proteinExistence type="predicted"/>
<organism evidence="3 4">
    <name type="scientific">Urochloa decumbens</name>
    <dbReference type="NCBI Taxonomy" id="240449"/>
    <lineage>
        <taxon>Eukaryota</taxon>
        <taxon>Viridiplantae</taxon>
        <taxon>Streptophyta</taxon>
        <taxon>Embryophyta</taxon>
        <taxon>Tracheophyta</taxon>
        <taxon>Spermatophyta</taxon>
        <taxon>Magnoliopsida</taxon>
        <taxon>Liliopsida</taxon>
        <taxon>Poales</taxon>
        <taxon>Poaceae</taxon>
        <taxon>PACMAD clade</taxon>
        <taxon>Panicoideae</taxon>
        <taxon>Panicodae</taxon>
        <taxon>Paniceae</taxon>
        <taxon>Melinidinae</taxon>
        <taxon>Urochloa</taxon>
    </lineage>
</organism>
<dbReference type="AlphaFoldDB" id="A0ABC9CX28"/>
<dbReference type="Gene3D" id="1.20.1280.50">
    <property type="match status" value="1"/>
</dbReference>
<evidence type="ECO:0000259" key="2">
    <source>
        <dbReference type="Pfam" id="PF23622"/>
    </source>
</evidence>
<dbReference type="CDD" id="cd22160">
    <property type="entry name" value="F-box_AtFBL13-like"/>
    <property type="match status" value="1"/>
</dbReference>
<evidence type="ECO:0000313" key="4">
    <source>
        <dbReference type="Proteomes" id="UP001497457"/>
    </source>
</evidence>
<evidence type="ECO:0000313" key="3">
    <source>
        <dbReference type="EMBL" id="CAL5027372.1"/>
    </source>
</evidence>
<keyword evidence="4" id="KW-1185">Reference proteome</keyword>
<dbReference type="InterPro" id="IPR001810">
    <property type="entry name" value="F-box_dom"/>
</dbReference>
<dbReference type="InterPro" id="IPR053197">
    <property type="entry name" value="F-box_SCFL_complex_component"/>
</dbReference>
<evidence type="ECO:0000259" key="1">
    <source>
        <dbReference type="Pfam" id="PF00646"/>
    </source>
</evidence>
<gene>
    <name evidence="3" type="ORF">URODEC1_LOCUS79331</name>
</gene>
<dbReference type="EMBL" id="OZ075140">
    <property type="protein sequence ID" value="CAL5027372.1"/>
    <property type="molecule type" value="Genomic_DNA"/>
</dbReference>
<dbReference type="PANTHER" id="PTHR34223">
    <property type="entry name" value="OS11G0201299 PROTEIN"/>
    <property type="match status" value="1"/>
</dbReference>